<evidence type="ECO:0000313" key="2">
    <source>
        <dbReference type="EMBL" id="OAT31979.1"/>
    </source>
</evidence>
<dbReference type="InterPro" id="IPR040775">
    <property type="entry name" value="Tail_spike_N"/>
</dbReference>
<dbReference type="InterPro" id="IPR011050">
    <property type="entry name" value="Pectin_lyase_fold/virulence"/>
</dbReference>
<dbReference type="Pfam" id="PF18668">
    <property type="entry name" value="Tail_spike_N"/>
    <property type="match status" value="1"/>
</dbReference>
<proteinExistence type="predicted"/>
<dbReference type="Proteomes" id="UP000078410">
    <property type="component" value="Unassembled WGS sequence"/>
</dbReference>
<sequence length="586" mass="61900">MATTPSQKPVASELPQDLKFNSGKIDEFVTSMGWTYTDRFGNKHYTIEGINYLAQQVMNAFGYITLTGVDFDTGATISTPNEALFNPDDNSYYKWTGSFATGPKVVPPNSTPASSGGVGPGKWLNVGDTVLRSQLAADGGAGMIGTDSGNTVQVELDDINGTMYQDPLTKWADGGTLKIKQGEYNITSSLVMDYGLFPAKFPGAAGVRNHYEGENMAETIFNCNLSTFAMQMKGDNTYTSQRVHTYDYLGGFTLNGTANSYGLLIQGKAYTKLSDILCLSHTNGEGIRIQNVITSNMHDIYSQYNNIGIRIIGDGVSGGDMNAVTMERITASNNAAYGIYGERWGASNVITGLTCEGNGSMSDMNSGGMIVNLAGNFTCPALVLNNPYFELNKGGADLSITNTSSTKPLTVIINGGLFNRGSPTEYTKTNISISSAGGATKVILIGTAFANTAGYTPSASRPYWTKGTNCEVIPIGCVYDDLTAASTAAQSMVYSGRVTAAGAMGTASANFTATSSAAGVYTVVYNEGQLGTDIGSFVVMATPYAANADVTIETTSLSTTSFRVIIRNSGGSGVACSFNWMVTRIL</sequence>
<keyword evidence="3" id="KW-1185">Reference proteome</keyword>
<organism evidence="2 3">
    <name type="scientific">Buttiauxella brennerae ATCC 51605</name>
    <dbReference type="NCBI Taxonomy" id="1354251"/>
    <lineage>
        <taxon>Bacteria</taxon>
        <taxon>Pseudomonadati</taxon>
        <taxon>Pseudomonadota</taxon>
        <taxon>Gammaproteobacteria</taxon>
        <taxon>Enterobacterales</taxon>
        <taxon>Enterobacteriaceae</taxon>
        <taxon>Buttiauxella</taxon>
    </lineage>
</organism>
<feature type="domain" description="Tail spike TSP1/Gp66 N-terminal" evidence="1">
    <location>
        <begin position="57"/>
        <end position="128"/>
    </location>
</feature>
<dbReference type="AlphaFoldDB" id="A0A1B7IQG8"/>
<name>A0A1B7IQG8_9ENTR</name>
<gene>
    <name evidence="2" type="ORF">M975_1871</name>
</gene>
<dbReference type="Gene3D" id="2.10.10.80">
    <property type="match status" value="1"/>
</dbReference>
<comment type="caution">
    <text evidence="2">The sequence shown here is derived from an EMBL/GenBank/DDBJ whole genome shotgun (WGS) entry which is preliminary data.</text>
</comment>
<reference evidence="2 3" key="1">
    <citation type="submission" date="2016-04" db="EMBL/GenBank/DDBJ databases">
        <title>ATOL: Assembling a taxonomically balanced genome-scale reconstruction of the evolutionary history of the Enterobacteriaceae.</title>
        <authorList>
            <person name="Plunkett G.III."/>
            <person name="Neeno-Eckwall E.C."/>
            <person name="Glasner J.D."/>
            <person name="Perna N.T."/>
        </authorList>
    </citation>
    <scope>NUCLEOTIDE SEQUENCE [LARGE SCALE GENOMIC DNA]</scope>
    <source>
        <strain evidence="2 3">ATCC 51605</strain>
    </source>
</reference>
<dbReference type="EMBL" id="LXER01000017">
    <property type="protein sequence ID" value="OAT31979.1"/>
    <property type="molecule type" value="Genomic_DNA"/>
</dbReference>
<evidence type="ECO:0000313" key="3">
    <source>
        <dbReference type="Proteomes" id="UP000078410"/>
    </source>
</evidence>
<dbReference type="RefSeq" id="WP_167350534.1">
    <property type="nucleotide sequence ID" value="NZ_LXER01000017.1"/>
</dbReference>
<accession>A0A1B7IQG8</accession>
<dbReference type="PATRIC" id="fig|1354251.4.peg.1931"/>
<protein>
    <submittedName>
        <fullName evidence="2">Phage tail fiber protein</fullName>
    </submittedName>
</protein>
<evidence type="ECO:0000259" key="1">
    <source>
        <dbReference type="Pfam" id="PF18668"/>
    </source>
</evidence>
<dbReference type="SUPFAM" id="SSF51126">
    <property type="entry name" value="Pectin lyase-like"/>
    <property type="match status" value="1"/>
</dbReference>